<keyword evidence="3" id="KW-1185">Reference proteome</keyword>
<organism evidence="2 3">
    <name type="scientific">Araneus ventricosus</name>
    <name type="common">Orbweaver spider</name>
    <name type="synonym">Epeira ventricosa</name>
    <dbReference type="NCBI Taxonomy" id="182803"/>
    <lineage>
        <taxon>Eukaryota</taxon>
        <taxon>Metazoa</taxon>
        <taxon>Ecdysozoa</taxon>
        <taxon>Arthropoda</taxon>
        <taxon>Chelicerata</taxon>
        <taxon>Arachnida</taxon>
        <taxon>Araneae</taxon>
        <taxon>Araneomorphae</taxon>
        <taxon>Entelegynae</taxon>
        <taxon>Araneoidea</taxon>
        <taxon>Araneidae</taxon>
        <taxon>Araneus</taxon>
    </lineage>
</organism>
<reference evidence="2 3" key="1">
    <citation type="journal article" date="2019" name="Sci. Rep.">
        <title>Orb-weaving spider Araneus ventricosus genome elucidates the spidroin gene catalogue.</title>
        <authorList>
            <person name="Kono N."/>
            <person name="Nakamura H."/>
            <person name="Ohtoshi R."/>
            <person name="Moran D.A.P."/>
            <person name="Shinohara A."/>
            <person name="Yoshida Y."/>
            <person name="Fujiwara M."/>
            <person name="Mori M."/>
            <person name="Tomita M."/>
            <person name="Arakawa K."/>
        </authorList>
    </citation>
    <scope>NUCLEOTIDE SEQUENCE [LARGE SCALE GENOMIC DNA]</scope>
</reference>
<evidence type="ECO:0000313" key="3">
    <source>
        <dbReference type="Proteomes" id="UP000499080"/>
    </source>
</evidence>
<feature type="non-terminal residue" evidence="2">
    <location>
        <position position="1"/>
    </location>
</feature>
<comment type="caution">
    <text evidence="2">The sequence shown here is derived from an EMBL/GenBank/DDBJ whole genome shotgun (WGS) entry which is preliminary data.</text>
</comment>
<evidence type="ECO:0000313" key="2">
    <source>
        <dbReference type="EMBL" id="GBM91170.1"/>
    </source>
</evidence>
<keyword evidence="1" id="KW-0812">Transmembrane</keyword>
<dbReference type="AlphaFoldDB" id="A0A4Y2JMA5"/>
<feature type="transmembrane region" description="Helical" evidence="1">
    <location>
        <begin position="6"/>
        <end position="26"/>
    </location>
</feature>
<keyword evidence="1" id="KW-1133">Transmembrane helix</keyword>
<dbReference type="OrthoDB" id="4794873at2759"/>
<feature type="transmembrane region" description="Helical" evidence="1">
    <location>
        <begin position="33"/>
        <end position="53"/>
    </location>
</feature>
<accession>A0A4Y2JMA5</accession>
<dbReference type="Proteomes" id="UP000499080">
    <property type="component" value="Unassembled WGS sequence"/>
</dbReference>
<name>A0A4Y2JMA5_ARAVE</name>
<protein>
    <submittedName>
        <fullName evidence="2">Uncharacterized protein</fullName>
    </submittedName>
</protein>
<sequence length="69" mass="7879">NFLYLWFIPCLMQISIIGAILVWVLAKSPRFGMCIIIATGVACNIALGVLTAIRHYPPTYAIYYYHNRE</sequence>
<evidence type="ECO:0000256" key="1">
    <source>
        <dbReference type="SAM" id="Phobius"/>
    </source>
</evidence>
<dbReference type="EMBL" id="BGPR01190960">
    <property type="protein sequence ID" value="GBM91170.1"/>
    <property type="molecule type" value="Genomic_DNA"/>
</dbReference>
<keyword evidence="1" id="KW-0472">Membrane</keyword>
<proteinExistence type="predicted"/>
<gene>
    <name evidence="2" type="ORF">AVEN_200337_1</name>
</gene>